<protein>
    <submittedName>
        <fullName evidence="2">Uncharacterized protein</fullName>
    </submittedName>
</protein>
<reference evidence="2 3" key="1">
    <citation type="submission" date="2015-12" db="EMBL/GenBank/DDBJ databases">
        <title>Draft genome sequence of the thermoanaerobe Thermotalea metallivorans, an isolate from the runoff channel of the Great Artesian Basin, Australia.</title>
        <authorList>
            <person name="Patel B.K."/>
        </authorList>
    </citation>
    <scope>NUCLEOTIDE SEQUENCE [LARGE SCALE GENOMIC DNA]</scope>
    <source>
        <strain evidence="2 3">B2-1</strain>
    </source>
</reference>
<keyword evidence="3" id="KW-1185">Reference proteome</keyword>
<keyword evidence="1" id="KW-0472">Membrane</keyword>
<dbReference type="RefSeq" id="WP_068557394.1">
    <property type="nucleotide sequence ID" value="NZ_LOEE01000059.1"/>
</dbReference>
<feature type="transmembrane region" description="Helical" evidence="1">
    <location>
        <begin position="20"/>
        <end position="41"/>
    </location>
</feature>
<name>A0A140L159_9FIRM</name>
<evidence type="ECO:0000256" key="1">
    <source>
        <dbReference type="SAM" id="Phobius"/>
    </source>
</evidence>
<proteinExistence type="predicted"/>
<organism evidence="2 3">
    <name type="scientific">Thermotalea metallivorans</name>
    <dbReference type="NCBI Taxonomy" id="520762"/>
    <lineage>
        <taxon>Bacteria</taxon>
        <taxon>Bacillati</taxon>
        <taxon>Bacillota</taxon>
        <taxon>Clostridia</taxon>
        <taxon>Peptostreptococcales</taxon>
        <taxon>Thermotaleaceae</taxon>
        <taxon>Thermotalea</taxon>
    </lineage>
</organism>
<gene>
    <name evidence="2" type="ORF">AN619_24760</name>
</gene>
<evidence type="ECO:0000313" key="2">
    <source>
        <dbReference type="EMBL" id="KXG74284.1"/>
    </source>
</evidence>
<evidence type="ECO:0000313" key="3">
    <source>
        <dbReference type="Proteomes" id="UP000070456"/>
    </source>
</evidence>
<dbReference type="STRING" id="520762.AN619_24760"/>
<dbReference type="EMBL" id="LOEE01000059">
    <property type="protein sequence ID" value="KXG74284.1"/>
    <property type="molecule type" value="Genomic_DNA"/>
</dbReference>
<dbReference type="AlphaFoldDB" id="A0A140L159"/>
<comment type="caution">
    <text evidence="2">The sequence shown here is derived from an EMBL/GenBank/DDBJ whole genome shotgun (WGS) entry which is preliminary data.</text>
</comment>
<dbReference type="Proteomes" id="UP000070456">
    <property type="component" value="Unassembled WGS sequence"/>
</dbReference>
<dbReference type="OrthoDB" id="1953195at2"/>
<keyword evidence="1" id="KW-1133">Transmembrane helix</keyword>
<sequence length="194" mass="22609">MEGNNLVKIENHERGKHPLANMISSLTSGNIWLPIVLFIMLNREGTMKFSSDDLYRAGEILKTARPYFGDKHREVLAKTENIVDIIHSLNRYAKGEYRSEGGFGKSYHNVANKPIKVMEAIRPYMRGKGRENIDKLLTLNDRVNRLRNRDPRNRNIAEDFEYMTDILEILKADKGREVRNVLNKVHKMMEILRK</sequence>
<keyword evidence="1" id="KW-0812">Transmembrane</keyword>
<accession>A0A140L159</accession>